<evidence type="ECO:0000313" key="3">
    <source>
        <dbReference type="Proteomes" id="UP000232638"/>
    </source>
</evidence>
<dbReference type="EMBL" id="CP020370">
    <property type="protein sequence ID" value="AUB83766.1"/>
    <property type="molecule type" value="Genomic_DNA"/>
</dbReference>
<sequence length="83" mass="8421">MVEVAPHLADRTATPRPRPSPPDLATEPAAVPFKLALVPGFERVTALPAPTAGSLPADRRPRGGGRAAPGGPHLDTQAAAVTS</sequence>
<protein>
    <submittedName>
        <fullName evidence="2">Uncharacterized protein</fullName>
    </submittedName>
</protein>
<evidence type="ECO:0000313" key="2">
    <source>
        <dbReference type="EMBL" id="AUB83766.1"/>
    </source>
</evidence>
<accession>A0A2K8UDV9</accession>
<proteinExistence type="predicted"/>
<reference evidence="2 3" key="1">
    <citation type="submission" date="2017-03" db="EMBL/GenBank/DDBJ databases">
        <title>Complete genome sequence of Candidatus 'Thiodictyon syntrophicum' sp. nov. strain Cad16T, a photolithoautotroph purple sulfur bacterium isolated from an alpine meromictic lake.</title>
        <authorList>
            <person name="Luedin S.M."/>
            <person name="Pothier J.F."/>
            <person name="Danza F."/>
            <person name="Storelli N."/>
            <person name="Wittwer M."/>
            <person name="Tonolla M."/>
        </authorList>
    </citation>
    <scope>NUCLEOTIDE SEQUENCE [LARGE SCALE GENOMIC DNA]</scope>
    <source>
        <strain evidence="2 3">Cad16T</strain>
    </source>
</reference>
<keyword evidence="3" id="KW-1185">Reference proteome</keyword>
<organism evidence="2 3">
    <name type="scientific">Candidatus Thiodictyon syntrophicum</name>
    <dbReference type="NCBI Taxonomy" id="1166950"/>
    <lineage>
        <taxon>Bacteria</taxon>
        <taxon>Pseudomonadati</taxon>
        <taxon>Pseudomonadota</taxon>
        <taxon>Gammaproteobacteria</taxon>
        <taxon>Chromatiales</taxon>
        <taxon>Chromatiaceae</taxon>
        <taxon>Thiodictyon</taxon>
    </lineage>
</organism>
<dbReference type="AlphaFoldDB" id="A0A2K8UDV9"/>
<dbReference type="Proteomes" id="UP000232638">
    <property type="component" value="Chromosome"/>
</dbReference>
<name>A0A2K8UDV9_9GAMM</name>
<feature type="region of interest" description="Disordered" evidence="1">
    <location>
        <begin position="1"/>
        <end position="27"/>
    </location>
</feature>
<feature type="region of interest" description="Disordered" evidence="1">
    <location>
        <begin position="46"/>
        <end position="83"/>
    </location>
</feature>
<gene>
    <name evidence="2" type="ORF">THSYN_24290</name>
</gene>
<dbReference type="KEGG" id="tsy:THSYN_24290"/>
<evidence type="ECO:0000256" key="1">
    <source>
        <dbReference type="SAM" id="MobiDB-lite"/>
    </source>
</evidence>